<proteinExistence type="predicted"/>
<evidence type="ECO:0000256" key="1">
    <source>
        <dbReference type="ARBA" id="ARBA00022603"/>
    </source>
</evidence>
<dbReference type="RefSeq" id="WP_186978437.1">
    <property type="nucleotide sequence ID" value="NZ_JACOOH010000010.1"/>
</dbReference>
<dbReference type="Pfam" id="PF08241">
    <property type="entry name" value="Methyltransf_11"/>
    <property type="match status" value="1"/>
</dbReference>
<evidence type="ECO:0000256" key="2">
    <source>
        <dbReference type="ARBA" id="ARBA00022679"/>
    </source>
</evidence>
<organism evidence="5 6">
    <name type="scientific">Butyricimonas hominis</name>
    <dbReference type="NCBI Taxonomy" id="2763032"/>
    <lineage>
        <taxon>Bacteria</taxon>
        <taxon>Pseudomonadati</taxon>
        <taxon>Bacteroidota</taxon>
        <taxon>Bacteroidia</taxon>
        <taxon>Bacteroidales</taxon>
        <taxon>Odoribacteraceae</taxon>
        <taxon>Butyricimonas</taxon>
    </lineage>
</organism>
<sequence>MKENKYDNDKFFNQYSQMSRSVYGLKGAGEWHALQKMLPDFKGKRVLDLGCGFGWHCRYAVEHGASHVLGIDLSEKMLEEARERNNSPRVEYRRMAIEDYDYPPETHDIVISSLAFHYLESFQDICEKVHRCLIPGGTFVFSVEHPVFTAHGSQDWYHDQERNKLHWPVDRYFTEGKREAIFLGEEVVKYHKTLTTYVNGLIQNGFIITGLVEPEPDEALLDSIPEMRDELRRPMMLLVSAVKK</sequence>
<keyword evidence="3" id="KW-0949">S-adenosyl-L-methionine</keyword>
<accession>A0ABR7D5X7</accession>
<dbReference type="GO" id="GO:0032259">
    <property type="term" value="P:methylation"/>
    <property type="evidence" value="ECO:0007669"/>
    <property type="project" value="UniProtKB-KW"/>
</dbReference>
<comment type="caution">
    <text evidence="5">The sequence shown here is derived from an EMBL/GenBank/DDBJ whole genome shotgun (WGS) entry which is preliminary data.</text>
</comment>
<gene>
    <name evidence="5" type="ORF">H8S64_19940</name>
</gene>
<dbReference type="CDD" id="cd02440">
    <property type="entry name" value="AdoMet_MTases"/>
    <property type="match status" value="1"/>
</dbReference>
<dbReference type="PANTHER" id="PTHR43464:SF19">
    <property type="entry name" value="UBIQUINONE BIOSYNTHESIS O-METHYLTRANSFERASE, MITOCHONDRIAL"/>
    <property type="match status" value="1"/>
</dbReference>
<keyword evidence="6" id="KW-1185">Reference proteome</keyword>
<dbReference type="Proteomes" id="UP000646484">
    <property type="component" value="Unassembled WGS sequence"/>
</dbReference>
<dbReference type="InterPro" id="IPR029063">
    <property type="entry name" value="SAM-dependent_MTases_sf"/>
</dbReference>
<reference evidence="5 6" key="1">
    <citation type="submission" date="2020-08" db="EMBL/GenBank/DDBJ databases">
        <title>Genome public.</title>
        <authorList>
            <person name="Liu C."/>
            <person name="Sun Q."/>
        </authorList>
    </citation>
    <scope>NUCLEOTIDE SEQUENCE [LARGE SCALE GENOMIC DNA]</scope>
    <source>
        <strain evidence="5 6">NSJ-56</strain>
    </source>
</reference>
<dbReference type="EMBL" id="JACOOH010000010">
    <property type="protein sequence ID" value="MBC5623372.1"/>
    <property type="molecule type" value="Genomic_DNA"/>
</dbReference>
<dbReference type="Gene3D" id="3.40.50.150">
    <property type="entry name" value="Vaccinia Virus protein VP39"/>
    <property type="match status" value="1"/>
</dbReference>
<dbReference type="GO" id="GO:0008168">
    <property type="term" value="F:methyltransferase activity"/>
    <property type="evidence" value="ECO:0007669"/>
    <property type="project" value="UniProtKB-KW"/>
</dbReference>
<keyword evidence="1 5" id="KW-0489">Methyltransferase</keyword>
<evidence type="ECO:0000256" key="3">
    <source>
        <dbReference type="ARBA" id="ARBA00022691"/>
    </source>
</evidence>
<dbReference type="SUPFAM" id="SSF53335">
    <property type="entry name" value="S-adenosyl-L-methionine-dependent methyltransferases"/>
    <property type="match status" value="1"/>
</dbReference>
<protein>
    <submittedName>
        <fullName evidence="5">Class I SAM-dependent methyltransferase</fullName>
    </submittedName>
</protein>
<name>A0ABR7D5X7_9BACT</name>
<evidence type="ECO:0000259" key="4">
    <source>
        <dbReference type="Pfam" id="PF08241"/>
    </source>
</evidence>
<dbReference type="PANTHER" id="PTHR43464">
    <property type="entry name" value="METHYLTRANSFERASE"/>
    <property type="match status" value="1"/>
</dbReference>
<evidence type="ECO:0000313" key="6">
    <source>
        <dbReference type="Proteomes" id="UP000646484"/>
    </source>
</evidence>
<keyword evidence="2" id="KW-0808">Transferase</keyword>
<dbReference type="InterPro" id="IPR013216">
    <property type="entry name" value="Methyltransf_11"/>
</dbReference>
<evidence type="ECO:0000313" key="5">
    <source>
        <dbReference type="EMBL" id="MBC5623372.1"/>
    </source>
</evidence>
<feature type="domain" description="Methyltransferase type 11" evidence="4">
    <location>
        <begin position="47"/>
        <end position="141"/>
    </location>
</feature>